<dbReference type="EMBL" id="GL883120">
    <property type="protein sequence ID" value="EGG04196.1"/>
    <property type="molecule type" value="Genomic_DNA"/>
</dbReference>
<evidence type="ECO:0000313" key="2">
    <source>
        <dbReference type="EMBL" id="EGG04196.1"/>
    </source>
</evidence>
<keyword evidence="3" id="KW-1185">Reference proteome</keyword>
<gene>
    <name evidence="2" type="ORF">MELLADRAFT_72432</name>
</gene>
<dbReference type="KEGG" id="mlr:MELLADRAFT_72432"/>
<dbReference type="VEuPathDB" id="FungiDB:MELLADRAFT_72432"/>
<evidence type="ECO:0000256" key="1">
    <source>
        <dbReference type="SAM" id="MobiDB-lite"/>
    </source>
</evidence>
<feature type="compositionally biased region" description="Low complexity" evidence="1">
    <location>
        <begin position="64"/>
        <end position="73"/>
    </location>
</feature>
<organism evidence="3">
    <name type="scientific">Melampsora larici-populina (strain 98AG31 / pathotype 3-4-7)</name>
    <name type="common">Poplar leaf rust fungus</name>
    <dbReference type="NCBI Taxonomy" id="747676"/>
    <lineage>
        <taxon>Eukaryota</taxon>
        <taxon>Fungi</taxon>
        <taxon>Dikarya</taxon>
        <taxon>Basidiomycota</taxon>
        <taxon>Pucciniomycotina</taxon>
        <taxon>Pucciniomycetes</taxon>
        <taxon>Pucciniales</taxon>
        <taxon>Melampsoraceae</taxon>
        <taxon>Melampsora</taxon>
    </lineage>
</organism>
<name>F4RTU7_MELLP</name>
<feature type="compositionally biased region" description="Acidic residues" evidence="1">
    <location>
        <begin position="89"/>
        <end position="101"/>
    </location>
</feature>
<reference evidence="3" key="1">
    <citation type="journal article" date="2011" name="Proc. Natl. Acad. Sci. U.S.A.">
        <title>Obligate biotrophy features unraveled by the genomic analysis of rust fungi.</title>
        <authorList>
            <person name="Duplessis S."/>
            <person name="Cuomo C.A."/>
            <person name="Lin Y.-C."/>
            <person name="Aerts A."/>
            <person name="Tisserant E."/>
            <person name="Veneault-Fourrey C."/>
            <person name="Joly D.L."/>
            <person name="Hacquard S."/>
            <person name="Amselem J."/>
            <person name="Cantarel B.L."/>
            <person name="Chiu R."/>
            <person name="Coutinho P.M."/>
            <person name="Feau N."/>
            <person name="Field M."/>
            <person name="Frey P."/>
            <person name="Gelhaye E."/>
            <person name="Goldberg J."/>
            <person name="Grabherr M.G."/>
            <person name="Kodira C.D."/>
            <person name="Kohler A."/>
            <person name="Kuees U."/>
            <person name="Lindquist E.A."/>
            <person name="Lucas S.M."/>
            <person name="Mago R."/>
            <person name="Mauceli E."/>
            <person name="Morin E."/>
            <person name="Murat C."/>
            <person name="Pangilinan J.L."/>
            <person name="Park R."/>
            <person name="Pearson M."/>
            <person name="Quesneville H."/>
            <person name="Rouhier N."/>
            <person name="Sakthikumar S."/>
            <person name="Salamov A.A."/>
            <person name="Schmutz J."/>
            <person name="Selles B."/>
            <person name="Shapiro H."/>
            <person name="Tanguay P."/>
            <person name="Tuskan G.A."/>
            <person name="Henrissat B."/>
            <person name="Van de Peer Y."/>
            <person name="Rouze P."/>
            <person name="Ellis J.G."/>
            <person name="Dodds P.N."/>
            <person name="Schein J.E."/>
            <person name="Zhong S."/>
            <person name="Hamelin R.C."/>
            <person name="Grigoriev I.V."/>
            <person name="Szabo L.J."/>
            <person name="Martin F."/>
        </authorList>
    </citation>
    <scope>NUCLEOTIDE SEQUENCE [LARGE SCALE GENOMIC DNA]</scope>
    <source>
        <strain evidence="3">98AG31 / pathotype 3-4-7</strain>
    </source>
</reference>
<sequence length="111" mass="11917">MKKNRKKKGVVAGSGVEKSGSGNGNGSGMEKSGNGVEKNGSGDQNNRDPALFGQLGVGVQPNGNVNSISVSVNEGVRNEEDGKRKMNEMDDGVLQEVEELEERERKKRKEE</sequence>
<evidence type="ECO:0000313" key="3">
    <source>
        <dbReference type="Proteomes" id="UP000001072"/>
    </source>
</evidence>
<dbReference type="InParanoid" id="F4RTU7"/>
<dbReference type="RefSeq" id="XP_007412657.1">
    <property type="nucleotide sequence ID" value="XM_007412595.1"/>
</dbReference>
<feature type="compositionally biased region" description="Basic and acidic residues" evidence="1">
    <location>
        <begin position="76"/>
        <end position="88"/>
    </location>
</feature>
<proteinExistence type="predicted"/>
<feature type="region of interest" description="Disordered" evidence="1">
    <location>
        <begin position="1"/>
        <end position="111"/>
    </location>
</feature>
<dbReference type="Proteomes" id="UP000001072">
    <property type="component" value="Unassembled WGS sequence"/>
</dbReference>
<dbReference type="HOGENOM" id="CLU_2158962_0_0_1"/>
<dbReference type="AlphaFoldDB" id="F4RTU7"/>
<accession>F4RTU7</accession>
<protein>
    <submittedName>
        <fullName evidence="2">Uncharacterized protein</fullName>
    </submittedName>
</protein>
<dbReference type="GeneID" id="18932100"/>